<dbReference type="GeneID" id="63855829"/>
<keyword evidence="3" id="KW-1185">Reference proteome</keyword>
<keyword evidence="1" id="KW-1133">Transmembrane helix</keyword>
<dbReference type="AlphaFoldDB" id="A0A9P4LAZ2"/>
<proteinExistence type="predicted"/>
<gene>
    <name evidence="2" type="ORF">K460DRAFT_62653</name>
</gene>
<evidence type="ECO:0000256" key="1">
    <source>
        <dbReference type="SAM" id="Phobius"/>
    </source>
</evidence>
<name>A0A9P4LAZ2_9PLEO</name>
<sequence>MVKVFFVNSMMLWFILWAVKFSFLVLYKKLMEGLRDVYIKLWWAVAVGCLLSLVGAVTSHMTSCSSMKAWFTPGKCQTPRDILLRLRVCTTRTPLMS</sequence>
<keyword evidence="1" id="KW-0812">Transmembrane</keyword>
<protein>
    <submittedName>
        <fullName evidence="2">Uncharacterized protein</fullName>
    </submittedName>
</protein>
<keyword evidence="1" id="KW-0472">Membrane</keyword>
<evidence type="ECO:0000313" key="2">
    <source>
        <dbReference type="EMBL" id="KAF1847684.1"/>
    </source>
</evidence>
<feature type="transmembrane region" description="Helical" evidence="1">
    <location>
        <begin position="6"/>
        <end position="27"/>
    </location>
</feature>
<evidence type="ECO:0000313" key="3">
    <source>
        <dbReference type="Proteomes" id="UP000800039"/>
    </source>
</evidence>
<dbReference type="RefSeq" id="XP_040790247.1">
    <property type="nucleotide sequence ID" value="XM_040938573.1"/>
</dbReference>
<comment type="caution">
    <text evidence="2">The sequence shown here is derived from an EMBL/GenBank/DDBJ whole genome shotgun (WGS) entry which is preliminary data.</text>
</comment>
<dbReference type="EMBL" id="ML976615">
    <property type="protein sequence ID" value="KAF1847684.1"/>
    <property type="molecule type" value="Genomic_DNA"/>
</dbReference>
<dbReference type="Proteomes" id="UP000800039">
    <property type="component" value="Unassembled WGS sequence"/>
</dbReference>
<reference evidence="2" key="1">
    <citation type="submission" date="2020-01" db="EMBL/GenBank/DDBJ databases">
        <authorList>
            <consortium name="DOE Joint Genome Institute"/>
            <person name="Haridas S."/>
            <person name="Albert R."/>
            <person name="Binder M."/>
            <person name="Bloem J."/>
            <person name="Labutti K."/>
            <person name="Salamov A."/>
            <person name="Andreopoulos B."/>
            <person name="Baker S.E."/>
            <person name="Barry K."/>
            <person name="Bills G."/>
            <person name="Bluhm B.H."/>
            <person name="Cannon C."/>
            <person name="Castanera R."/>
            <person name="Culley D.E."/>
            <person name="Daum C."/>
            <person name="Ezra D."/>
            <person name="Gonzalez J.B."/>
            <person name="Henrissat B."/>
            <person name="Kuo A."/>
            <person name="Liang C."/>
            <person name="Lipzen A."/>
            <person name="Lutzoni F."/>
            <person name="Magnuson J."/>
            <person name="Mondo S."/>
            <person name="Nolan M."/>
            <person name="Ohm R."/>
            <person name="Pangilinan J."/>
            <person name="Park H.-J."/>
            <person name="Ramirez L."/>
            <person name="Alfaro M."/>
            <person name="Sun H."/>
            <person name="Tritt A."/>
            <person name="Yoshinaga Y."/>
            <person name="Zwiers L.-H."/>
            <person name="Turgeon B.G."/>
            <person name="Goodwin S.B."/>
            <person name="Spatafora J.W."/>
            <person name="Crous P.W."/>
            <person name="Grigoriev I.V."/>
        </authorList>
    </citation>
    <scope>NUCLEOTIDE SEQUENCE</scope>
    <source>
        <strain evidence="2">CBS 394.84</strain>
    </source>
</reference>
<feature type="transmembrane region" description="Helical" evidence="1">
    <location>
        <begin position="39"/>
        <end position="58"/>
    </location>
</feature>
<dbReference type="OrthoDB" id="2988756at2759"/>
<accession>A0A9P4LAZ2</accession>
<organism evidence="2 3">
    <name type="scientific">Cucurbitaria berberidis CBS 394.84</name>
    <dbReference type="NCBI Taxonomy" id="1168544"/>
    <lineage>
        <taxon>Eukaryota</taxon>
        <taxon>Fungi</taxon>
        <taxon>Dikarya</taxon>
        <taxon>Ascomycota</taxon>
        <taxon>Pezizomycotina</taxon>
        <taxon>Dothideomycetes</taxon>
        <taxon>Pleosporomycetidae</taxon>
        <taxon>Pleosporales</taxon>
        <taxon>Pleosporineae</taxon>
        <taxon>Cucurbitariaceae</taxon>
        <taxon>Cucurbitaria</taxon>
    </lineage>
</organism>